<evidence type="ECO:0000313" key="2">
    <source>
        <dbReference type="Proteomes" id="UP000295620"/>
    </source>
</evidence>
<dbReference type="EMBL" id="SNYC01000003">
    <property type="protein sequence ID" value="TDQ11009.1"/>
    <property type="molecule type" value="Genomic_DNA"/>
</dbReference>
<sequence>MSPCVYILPHLTLITIQKFPQPFSNIANNRVKSPHILVNSYKISIHSFYIGNITSILNYINTERFTTGIPYLYVDI</sequence>
<accession>A0A4R6SZ08</accession>
<evidence type="ECO:0000313" key="1">
    <source>
        <dbReference type="EMBL" id="TDQ11009.1"/>
    </source>
</evidence>
<proteinExistence type="predicted"/>
<gene>
    <name evidence="1" type="ORF">ATK78_0121</name>
</gene>
<comment type="caution">
    <text evidence="1">The sequence shown here is derived from an EMBL/GenBank/DDBJ whole genome shotgun (WGS) entry which is preliminary data.</text>
</comment>
<organism evidence="1 2">
    <name type="scientific">Pedobacter metabolipauper</name>
    <dbReference type="NCBI Taxonomy" id="425513"/>
    <lineage>
        <taxon>Bacteria</taxon>
        <taxon>Pseudomonadati</taxon>
        <taxon>Bacteroidota</taxon>
        <taxon>Sphingobacteriia</taxon>
        <taxon>Sphingobacteriales</taxon>
        <taxon>Sphingobacteriaceae</taxon>
        <taxon>Pedobacter</taxon>
    </lineage>
</organism>
<keyword evidence="2" id="KW-1185">Reference proteome</keyword>
<dbReference type="AlphaFoldDB" id="A0A4R6SZ08"/>
<protein>
    <submittedName>
        <fullName evidence="1">Uncharacterized protein</fullName>
    </submittedName>
</protein>
<reference evidence="1 2" key="1">
    <citation type="submission" date="2019-03" db="EMBL/GenBank/DDBJ databases">
        <title>Genomic Encyclopedia of Archaeal and Bacterial Type Strains, Phase II (KMG-II): from individual species to whole genera.</title>
        <authorList>
            <person name="Goeker M."/>
        </authorList>
    </citation>
    <scope>NUCLEOTIDE SEQUENCE [LARGE SCALE GENOMIC DNA]</scope>
    <source>
        <strain evidence="1 2">DSM 19035</strain>
    </source>
</reference>
<dbReference type="Proteomes" id="UP000295620">
    <property type="component" value="Unassembled WGS sequence"/>
</dbReference>
<name>A0A4R6SZ08_9SPHI</name>